<dbReference type="InterPro" id="IPR039506">
    <property type="entry name" value="SPOB_a"/>
</dbReference>
<accession>A0A3S0A2H9</accession>
<dbReference type="Gene3D" id="1.10.287.130">
    <property type="match status" value="1"/>
</dbReference>
<evidence type="ECO:0000256" key="2">
    <source>
        <dbReference type="ARBA" id="ARBA00022679"/>
    </source>
</evidence>
<evidence type="ECO:0000256" key="3">
    <source>
        <dbReference type="ARBA" id="ARBA00022777"/>
    </source>
</evidence>
<evidence type="ECO:0000259" key="4">
    <source>
        <dbReference type="Pfam" id="PF14689"/>
    </source>
</evidence>
<keyword evidence="2" id="KW-0808">Transferase</keyword>
<dbReference type="EMBL" id="RXHU01000059">
    <property type="protein sequence ID" value="RTE08058.1"/>
    <property type="molecule type" value="Genomic_DNA"/>
</dbReference>
<dbReference type="SUPFAM" id="SSF55890">
    <property type="entry name" value="Sporulation response regulatory protein Spo0B"/>
    <property type="match status" value="1"/>
</dbReference>
<sequence length="230" mass="26310">MMAAPHWVIRAGALLFTLVSGYAFISMQASRAEEIWRSRLKTQEQQSHVKLIGVVNRLRHDWMNDAQILFGYIQLKKFDNLKPLMEKIKTTMAQESNLSKLGIPSLVAYFLQLRVESKRIEVHIELEQEINLGQLPLARGAIENAIRDVFGAVEACSKAEEGEAGRLSLEFDRQDEALLLDCVYEGLYDQEYLARTIRQLFASGTGQVQLEQLKTDEEEAEIILRIPYRI</sequence>
<dbReference type="InterPro" id="IPR016120">
    <property type="entry name" value="Sig_transdc_His_kin_SpoOB"/>
</dbReference>
<proteinExistence type="predicted"/>
<keyword evidence="6" id="KW-1185">Reference proteome</keyword>
<name>A0A3S0A2H9_9BACL</name>
<organism evidence="5 6">
    <name type="scientific">Paenibacillus whitsoniae</name>
    <dbReference type="NCBI Taxonomy" id="2496558"/>
    <lineage>
        <taxon>Bacteria</taxon>
        <taxon>Bacillati</taxon>
        <taxon>Bacillota</taxon>
        <taxon>Bacilli</taxon>
        <taxon>Bacillales</taxon>
        <taxon>Paenibacillaceae</taxon>
        <taxon>Paenibacillus</taxon>
    </lineage>
</organism>
<dbReference type="Pfam" id="PF14689">
    <property type="entry name" value="SPOB_a"/>
    <property type="match status" value="1"/>
</dbReference>
<evidence type="ECO:0000313" key="6">
    <source>
        <dbReference type="Proteomes" id="UP000276128"/>
    </source>
</evidence>
<protein>
    <recommendedName>
        <fullName evidence="4">SpoOB alpha-helical domain-containing protein</fullName>
    </recommendedName>
</protein>
<feature type="domain" description="SpoOB alpha-helical" evidence="4">
    <location>
        <begin position="45"/>
        <end position="101"/>
    </location>
</feature>
<gene>
    <name evidence="5" type="ORF">EJQ19_19615</name>
</gene>
<dbReference type="GO" id="GO:0000155">
    <property type="term" value="F:phosphorelay sensor kinase activity"/>
    <property type="evidence" value="ECO:0007669"/>
    <property type="project" value="InterPro"/>
</dbReference>
<evidence type="ECO:0000313" key="5">
    <source>
        <dbReference type="EMBL" id="RTE08058.1"/>
    </source>
</evidence>
<reference evidence="5 6" key="1">
    <citation type="submission" date="2018-12" db="EMBL/GenBank/DDBJ databases">
        <title>Bacillus ochoae sp. nov., Paenibacillus whitsoniae sp. nov., Paenibacillus spiritus sp. nov. Isolated from the Mars Exploration Rover during spacecraft assembly.</title>
        <authorList>
            <person name="Seuylemezian A."/>
            <person name="Vaishampayan P."/>
        </authorList>
    </citation>
    <scope>NUCLEOTIDE SEQUENCE [LARGE SCALE GENOMIC DNA]</scope>
    <source>
        <strain evidence="5 6">MER 54</strain>
    </source>
</reference>
<evidence type="ECO:0000256" key="1">
    <source>
        <dbReference type="ARBA" id="ARBA00022553"/>
    </source>
</evidence>
<keyword evidence="3" id="KW-0418">Kinase</keyword>
<dbReference type="Proteomes" id="UP000276128">
    <property type="component" value="Unassembled WGS sequence"/>
</dbReference>
<comment type="caution">
    <text evidence="5">The sequence shown here is derived from an EMBL/GenBank/DDBJ whole genome shotgun (WGS) entry which is preliminary data.</text>
</comment>
<keyword evidence="1" id="KW-0597">Phosphoprotein</keyword>
<dbReference type="OrthoDB" id="2375606at2"/>
<dbReference type="AlphaFoldDB" id="A0A3S0A2H9"/>